<dbReference type="GO" id="GO:0003723">
    <property type="term" value="F:RNA binding"/>
    <property type="evidence" value="ECO:0007669"/>
    <property type="project" value="UniProtKB-UniRule"/>
</dbReference>
<evidence type="ECO:0000313" key="3">
    <source>
        <dbReference type="EMBL" id="KAK3039293.1"/>
    </source>
</evidence>
<feature type="domain" description="RRM" evidence="2">
    <location>
        <begin position="6"/>
        <end position="80"/>
    </location>
</feature>
<dbReference type="PANTHER" id="PTHR32343:SF26">
    <property type="entry name" value="RNA-BINDING (RRM_RBD_RNP MOTIFS) FAMILY PROTEIN"/>
    <property type="match status" value="1"/>
</dbReference>
<evidence type="ECO:0000259" key="2">
    <source>
        <dbReference type="PROSITE" id="PS50102"/>
    </source>
</evidence>
<dbReference type="SMART" id="SM00360">
    <property type="entry name" value="RRM"/>
    <property type="match status" value="1"/>
</dbReference>
<sequence>MDTGAYTVEVTGLSHKVTEKDVYDFFAFCGTIEHVKIVRAGEFACTAYVTFRDAYPLETAVLPSGATILDQRVCITRWGQHESEYDLWNQRSWKLEDEISSTRKLNGTEKGGSKA</sequence>
<proteinExistence type="predicted"/>
<evidence type="ECO:0000313" key="4">
    <source>
        <dbReference type="Proteomes" id="UP001188597"/>
    </source>
</evidence>
<gene>
    <name evidence="3" type="ORF">RJ639_026677</name>
</gene>
<dbReference type="PROSITE" id="PS50102">
    <property type="entry name" value="RRM"/>
    <property type="match status" value="1"/>
</dbReference>
<dbReference type="EMBL" id="JAVXUP010000079">
    <property type="protein sequence ID" value="KAK3039293.1"/>
    <property type="molecule type" value="Genomic_DNA"/>
</dbReference>
<evidence type="ECO:0000256" key="1">
    <source>
        <dbReference type="PROSITE-ProRule" id="PRU00176"/>
    </source>
</evidence>
<dbReference type="InterPro" id="IPR035979">
    <property type="entry name" value="RBD_domain_sf"/>
</dbReference>
<dbReference type="PANTHER" id="PTHR32343">
    <property type="entry name" value="SERINE/ARGININE-RICH SPLICING FACTOR"/>
    <property type="match status" value="1"/>
</dbReference>
<protein>
    <recommendedName>
        <fullName evidence="2">RRM domain-containing protein</fullName>
    </recommendedName>
</protein>
<comment type="caution">
    <text evidence="3">The sequence shown here is derived from an EMBL/GenBank/DDBJ whole genome shotgun (WGS) entry which is preliminary data.</text>
</comment>
<dbReference type="InterPro" id="IPR000504">
    <property type="entry name" value="RRM_dom"/>
</dbReference>
<dbReference type="AlphaFoldDB" id="A0AA88X9G3"/>
<dbReference type="Pfam" id="PF00076">
    <property type="entry name" value="RRM_1"/>
    <property type="match status" value="1"/>
</dbReference>
<dbReference type="InterPro" id="IPR012677">
    <property type="entry name" value="Nucleotide-bd_a/b_plait_sf"/>
</dbReference>
<accession>A0AA88X9G3</accession>
<dbReference type="Gene3D" id="3.30.70.330">
    <property type="match status" value="1"/>
</dbReference>
<name>A0AA88X9G3_9ASTE</name>
<organism evidence="3 4">
    <name type="scientific">Escallonia herrerae</name>
    <dbReference type="NCBI Taxonomy" id="1293975"/>
    <lineage>
        <taxon>Eukaryota</taxon>
        <taxon>Viridiplantae</taxon>
        <taxon>Streptophyta</taxon>
        <taxon>Embryophyta</taxon>
        <taxon>Tracheophyta</taxon>
        <taxon>Spermatophyta</taxon>
        <taxon>Magnoliopsida</taxon>
        <taxon>eudicotyledons</taxon>
        <taxon>Gunneridae</taxon>
        <taxon>Pentapetalae</taxon>
        <taxon>asterids</taxon>
        <taxon>campanulids</taxon>
        <taxon>Escalloniales</taxon>
        <taxon>Escalloniaceae</taxon>
        <taxon>Escallonia</taxon>
    </lineage>
</organism>
<keyword evidence="1" id="KW-0694">RNA-binding</keyword>
<keyword evidence="4" id="KW-1185">Reference proteome</keyword>
<reference evidence="3" key="1">
    <citation type="submission" date="2022-12" db="EMBL/GenBank/DDBJ databases">
        <title>Draft genome assemblies for two species of Escallonia (Escalloniales).</title>
        <authorList>
            <person name="Chanderbali A."/>
            <person name="Dervinis C."/>
            <person name="Anghel I."/>
            <person name="Soltis D."/>
            <person name="Soltis P."/>
            <person name="Zapata F."/>
        </authorList>
    </citation>
    <scope>NUCLEOTIDE SEQUENCE</scope>
    <source>
        <strain evidence="3">UCBG64.0493</strain>
        <tissue evidence="3">Leaf</tissue>
    </source>
</reference>
<dbReference type="SUPFAM" id="SSF54928">
    <property type="entry name" value="RNA-binding domain, RBD"/>
    <property type="match status" value="1"/>
</dbReference>
<dbReference type="Proteomes" id="UP001188597">
    <property type="component" value="Unassembled WGS sequence"/>
</dbReference>